<accession>A0A0E3LQL6</accession>
<dbReference type="AlphaFoldDB" id="A0A0E3LQL6"/>
<protein>
    <submittedName>
        <fullName evidence="1">Uncharacterized protein</fullName>
    </submittedName>
</protein>
<sequence>METTKMDNLVELIQALEFFDWLRVHEPTIRIPGNISSKRLKKLVLEFCKEEGYLNGRMLSEEVNRWLMGKGPVQIIDQIAEYLKSSSRSRLSSCQFNQHNPFDRYGAVRFHALFLFRASDCLRNSIEKEHWLDLHELTGDDLDIYFTKNDLKERTTGYKVINGLKKLKLSVDILPALLLWEDHIEINTIIPLEGLDPGSVIRVMEEIVQTIEEGCTIETISQRGESCSIELRKAREDEIRTKKGDNTIYNNYGSGCIVGSHGNSKNVMVNVNNNENLLNKMLTPDDIIVIKDLKNALMTKEIEEIEESKRIEGALYLAKIAKATNKEGQEENLAGWNRWLGSLGERGQKALSVLANTMTIAIPIATLLGIYPS</sequence>
<dbReference type="PATRIC" id="fig|1434106.5.peg.2526"/>
<dbReference type="Proteomes" id="UP000033079">
    <property type="component" value="Chromosome"/>
</dbReference>
<dbReference type="KEGG" id="mbar:MSBR2_1970"/>
<reference evidence="1 2" key="1">
    <citation type="submission" date="2014-07" db="EMBL/GenBank/DDBJ databases">
        <title>Methanogenic archaea and the global carbon cycle.</title>
        <authorList>
            <person name="Henriksen J.R."/>
            <person name="Luke J."/>
            <person name="Reinhart S."/>
            <person name="Benedict M.N."/>
            <person name="Youngblut N.D."/>
            <person name="Metcalf M.E."/>
            <person name="Whitaker R.J."/>
            <person name="Metcalf W.W."/>
        </authorList>
    </citation>
    <scope>NUCLEOTIDE SEQUENCE [LARGE SCALE GENOMIC DNA]</scope>
    <source>
        <strain evidence="1 2">227</strain>
    </source>
</reference>
<organism evidence="1 2">
    <name type="scientific">Methanosarcina barkeri 227</name>
    <dbReference type="NCBI Taxonomy" id="1434106"/>
    <lineage>
        <taxon>Archaea</taxon>
        <taxon>Methanobacteriati</taxon>
        <taxon>Methanobacteriota</taxon>
        <taxon>Stenosarchaea group</taxon>
        <taxon>Methanomicrobia</taxon>
        <taxon>Methanosarcinales</taxon>
        <taxon>Methanosarcinaceae</taxon>
        <taxon>Methanosarcina</taxon>
    </lineage>
</organism>
<evidence type="ECO:0000313" key="2">
    <source>
        <dbReference type="Proteomes" id="UP000033079"/>
    </source>
</evidence>
<name>A0A0E3LQL6_METBA</name>
<gene>
    <name evidence="1" type="ORF">MSBR2_1970</name>
</gene>
<dbReference type="EMBL" id="CP009530">
    <property type="protein sequence ID" value="AKB58486.1"/>
    <property type="molecule type" value="Genomic_DNA"/>
</dbReference>
<evidence type="ECO:0000313" key="1">
    <source>
        <dbReference type="EMBL" id="AKB58486.1"/>
    </source>
</evidence>
<dbReference type="HOGENOM" id="CLU_741042_0_0_2"/>
<proteinExistence type="predicted"/>